<proteinExistence type="predicted"/>
<dbReference type="GO" id="GO:0009239">
    <property type="term" value="P:enterobactin biosynthetic process"/>
    <property type="evidence" value="ECO:0007669"/>
    <property type="project" value="TreeGrafter"/>
</dbReference>
<dbReference type="GO" id="GO:0047527">
    <property type="term" value="F:2,3-dihydroxybenzoate-serine ligase activity"/>
    <property type="evidence" value="ECO:0007669"/>
    <property type="project" value="TreeGrafter"/>
</dbReference>
<evidence type="ECO:0000256" key="1">
    <source>
        <dbReference type="SAM" id="MobiDB-lite"/>
    </source>
</evidence>
<sequence length="472" mass="51310">MMPDPTLAERPWHALTLAQLDFWEEFRFHPDRPLSTVAHCTVIEGDLDEAALIAALHQIAQEAEVLALRFRDGPDGPRQQVDPARIPVLRYHDLRYEADPESAPEPAARKMMERDIAAPIDLAQEPLAALWLMRVGENRWLWYLRGHHIVLDGYGVSLIERRVAALYAQTCGQQAGLGPLRPFEQYLTEEERYRASPQHARDGAYWAQHLADGPELSVLKKGGEDYGCSALGAEPDLPADLPDALRRAAAAADLGWPDLLTLLSAAWLARDLPEGGPGRAVWLPYMSRLGSVSATIPALVVNILPLVVTRRTGETLGAWLGRSGATLRQLRRHGRYRVEQLAADHGQREGERFFFSPLVNVLPFDPPRFPGCTARREVLAAGPGDGFNLTWAAAADGAGLALWIDADPASAPAFEAARTGLVPFLARACTPGAAEIPLAALLASPAAVTRPRAPAPAQPNAARPIAGRLEDA</sequence>
<dbReference type="Proteomes" id="UP000279673">
    <property type="component" value="Unassembled WGS sequence"/>
</dbReference>
<evidence type="ECO:0000259" key="2">
    <source>
        <dbReference type="Pfam" id="PF00668"/>
    </source>
</evidence>
<dbReference type="GO" id="GO:0043041">
    <property type="term" value="P:amino acid activation for nonribosomal peptide biosynthetic process"/>
    <property type="evidence" value="ECO:0007669"/>
    <property type="project" value="TreeGrafter"/>
</dbReference>
<dbReference type="Gene3D" id="3.30.559.30">
    <property type="entry name" value="Nonribosomal peptide synthetase, condensation domain"/>
    <property type="match status" value="1"/>
</dbReference>
<dbReference type="InterPro" id="IPR023213">
    <property type="entry name" value="CAT-like_dom_sf"/>
</dbReference>
<dbReference type="Pfam" id="PF00668">
    <property type="entry name" value="Condensation"/>
    <property type="match status" value="1"/>
</dbReference>
<accession>A0A421BUY3</accession>
<dbReference type="GO" id="GO:0009366">
    <property type="term" value="C:enterobactin synthetase complex"/>
    <property type="evidence" value="ECO:0007669"/>
    <property type="project" value="TreeGrafter"/>
</dbReference>
<dbReference type="InterPro" id="IPR001242">
    <property type="entry name" value="Condensation_dom"/>
</dbReference>
<dbReference type="AlphaFoldDB" id="A0A421BUY3"/>
<evidence type="ECO:0000313" key="4">
    <source>
        <dbReference type="Proteomes" id="UP000279673"/>
    </source>
</evidence>
<feature type="region of interest" description="Disordered" evidence="1">
    <location>
        <begin position="450"/>
        <end position="472"/>
    </location>
</feature>
<reference evidence="3 4" key="1">
    <citation type="submission" date="2018-10" db="EMBL/GenBank/DDBJ databases">
        <title>Rhodobacter sp . BO-81.</title>
        <authorList>
            <person name="Im W.T."/>
        </authorList>
    </citation>
    <scope>NUCLEOTIDE SEQUENCE [LARGE SCALE GENOMIC DNA]</scope>
    <source>
        <strain evidence="3 4">BO-81</strain>
    </source>
</reference>
<dbReference type="PANTHER" id="PTHR45527">
    <property type="entry name" value="NONRIBOSOMAL PEPTIDE SYNTHETASE"/>
    <property type="match status" value="1"/>
</dbReference>
<dbReference type="Gene3D" id="3.30.559.10">
    <property type="entry name" value="Chloramphenicol acetyltransferase-like domain"/>
    <property type="match status" value="1"/>
</dbReference>
<keyword evidence="4" id="KW-1185">Reference proteome</keyword>
<dbReference type="PANTHER" id="PTHR45527:SF1">
    <property type="entry name" value="FATTY ACID SYNTHASE"/>
    <property type="match status" value="1"/>
</dbReference>
<name>A0A421BUY3_9RHOB</name>
<dbReference type="GO" id="GO:0005829">
    <property type="term" value="C:cytosol"/>
    <property type="evidence" value="ECO:0007669"/>
    <property type="project" value="TreeGrafter"/>
</dbReference>
<dbReference type="EMBL" id="RCHI01000003">
    <property type="protein sequence ID" value="RLL71953.1"/>
    <property type="molecule type" value="Genomic_DNA"/>
</dbReference>
<protein>
    <submittedName>
        <fullName evidence="3">Condensation protein</fullName>
    </submittedName>
</protein>
<gene>
    <name evidence="3" type="ORF">DYS74_04935</name>
</gene>
<organism evidence="3 4">
    <name type="scientific">Paenirhodobacter hankyongi</name>
    <dbReference type="NCBI Taxonomy" id="2294033"/>
    <lineage>
        <taxon>Bacteria</taxon>
        <taxon>Pseudomonadati</taxon>
        <taxon>Pseudomonadota</taxon>
        <taxon>Alphaproteobacteria</taxon>
        <taxon>Rhodobacterales</taxon>
        <taxon>Rhodobacter group</taxon>
        <taxon>Paenirhodobacter</taxon>
    </lineage>
</organism>
<comment type="caution">
    <text evidence="3">The sequence shown here is derived from an EMBL/GenBank/DDBJ whole genome shotgun (WGS) entry which is preliminary data.</text>
</comment>
<feature type="domain" description="Condensation" evidence="2">
    <location>
        <begin position="15"/>
        <end position="360"/>
    </location>
</feature>
<evidence type="ECO:0000313" key="3">
    <source>
        <dbReference type="EMBL" id="RLL71953.1"/>
    </source>
</evidence>
<dbReference type="SUPFAM" id="SSF52777">
    <property type="entry name" value="CoA-dependent acyltransferases"/>
    <property type="match status" value="2"/>
</dbReference>
<dbReference type="GO" id="GO:0031177">
    <property type="term" value="F:phosphopantetheine binding"/>
    <property type="evidence" value="ECO:0007669"/>
    <property type="project" value="TreeGrafter"/>
</dbReference>